<name>A0A0D2FYS3_9EURO</name>
<dbReference type="Proteomes" id="UP000054266">
    <property type="component" value="Unassembled WGS sequence"/>
</dbReference>
<evidence type="ECO:0000313" key="4">
    <source>
        <dbReference type="Proteomes" id="UP000054266"/>
    </source>
</evidence>
<proteinExistence type="predicted"/>
<feature type="domain" description="DUF7729" evidence="2">
    <location>
        <begin position="179"/>
        <end position="324"/>
    </location>
</feature>
<evidence type="ECO:0000259" key="2">
    <source>
        <dbReference type="Pfam" id="PF24855"/>
    </source>
</evidence>
<dbReference type="PANTHER" id="PTHR39460">
    <property type="entry name" value="EXPRESSED PROTEIN"/>
    <property type="match status" value="1"/>
</dbReference>
<feature type="domain" description="DUF7729" evidence="2">
    <location>
        <begin position="337"/>
        <end position="409"/>
    </location>
</feature>
<gene>
    <name evidence="3" type="ORF">PV04_07306</name>
</gene>
<protein>
    <recommendedName>
        <fullName evidence="2">DUF7729 domain-containing protein</fullName>
    </recommendedName>
</protein>
<evidence type="ECO:0000313" key="3">
    <source>
        <dbReference type="EMBL" id="KIW65014.1"/>
    </source>
</evidence>
<feature type="compositionally biased region" description="Low complexity" evidence="1">
    <location>
        <begin position="114"/>
        <end position="176"/>
    </location>
</feature>
<accession>A0A0D2FYS3</accession>
<dbReference type="HOGENOM" id="CLU_042319_5_0_1"/>
<keyword evidence="4" id="KW-1185">Reference proteome</keyword>
<dbReference type="AlphaFoldDB" id="A0A0D2FYS3"/>
<dbReference type="EMBL" id="KN846960">
    <property type="protein sequence ID" value="KIW65014.1"/>
    <property type="molecule type" value="Genomic_DNA"/>
</dbReference>
<reference evidence="3 4" key="1">
    <citation type="submission" date="2015-01" db="EMBL/GenBank/DDBJ databases">
        <title>The Genome Sequence of Capronia semiimmersa CBS27337.</title>
        <authorList>
            <consortium name="The Broad Institute Genomics Platform"/>
            <person name="Cuomo C."/>
            <person name="de Hoog S."/>
            <person name="Gorbushina A."/>
            <person name="Stielow B."/>
            <person name="Teixiera M."/>
            <person name="Abouelleil A."/>
            <person name="Chapman S.B."/>
            <person name="Priest M."/>
            <person name="Young S.K."/>
            <person name="Wortman J."/>
            <person name="Nusbaum C."/>
            <person name="Birren B."/>
        </authorList>
    </citation>
    <scope>NUCLEOTIDE SEQUENCE [LARGE SCALE GENOMIC DNA]</scope>
    <source>
        <strain evidence="3 4">CBS 27337</strain>
    </source>
</reference>
<dbReference type="PANTHER" id="PTHR39460:SF1">
    <property type="entry name" value="C6 TRANSCRIPTION FACTOR"/>
    <property type="match status" value="1"/>
</dbReference>
<dbReference type="InterPro" id="IPR056146">
    <property type="entry name" value="DUF7729"/>
</dbReference>
<sequence>MRRSRPPSRRCIIPMPTTTTTTTTATTTPMKRISIPTSMFKMITIMLLLLCTLQPTGAQIMEFDPQIYESPFFQQLAIKGEIHIDRGQPPPRHDIYQDLAKRQVDDSGSDGDGDSVVPTTIAESTSTSTPSSEPTTTTLSSEETTPSTQATMTTETETPKSTSSVSTSTAPSVSVITTPLPTPFDTSLGSNFTGSSCPQFFSAFLANATFNACVPVSLLLQNSNSFFRAQRSFTLLTQTLDTACNAPLAICSPLMANLATQLIDDANCGQDYRQQNPLVVQAYAGLVAYEPVYRATCLRDENGDTSSNSYCFVEAVTNTNTNSDGDSTSSSNSTSSSSTGNSADFYPYYTAIGLSMPQTASPSCTQCLKETMRIFASYAENAVQPLAKTYLPCAVQVDKTCGSVFVSTDVKVGSVASPNAAAGGAGAYIPRVSSLVVSVGLIALAVGLS</sequence>
<organism evidence="3 4">
    <name type="scientific">Phialophora macrospora</name>
    <dbReference type="NCBI Taxonomy" id="1851006"/>
    <lineage>
        <taxon>Eukaryota</taxon>
        <taxon>Fungi</taxon>
        <taxon>Dikarya</taxon>
        <taxon>Ascomycota</taxon>
        <taxon>Pezizomycotina</taxon>
        <taxon>Eurotiomycetes</taxon>
        <taxon>Chaetothyriomycetidae</taxon>
        <taxon>Chaetothyriales</taxon>
        <taxon>Herpotrichiellaceae</taxon>
        <taxon>Phialophora</taxon>
    </lineage>
</organism>
<feature type="region of interest" description="Disordered" evidence="1">
    <location>
        <begin position="102"/>
        <end position="176"/>
    </location>
</feature>
<dbReference type="Pfam" id="PF24855">
    <property type="entry name" value="DUF7729"/>
    <property type="match status" value="2"/>
</dbReference>
<evidence type="ECO:0000256" key="1">
    <source>
        <dbReference type="SAM" id="MobiDB-lite"/>
    </source>
</evidence>